<feature type="transmembrane region" description="Helical" evidence="2">
    <location>
        <begin position="677"/>
        <end position="700"/>
    </location>
</feature>
<feature type="non-terminal residue" evidence="3">
    <location>
        <position position="701"/>
    </location>
</feature>
<feature type="transmembrane region" description="Helical" evidence="2">
    <location>
        <begin position="635"/>
        <end position="656"/>
    </location>
</feature>
<gene>
    <name evidence="3" type="ORF">QQF64_029515</name>
</gene>
<dbReference type="PANTHER" id="PTHR19229:SF234">
    <property type="entry name" value="ATP-BINDING CASSETTE SUB-FAMILY A MEMBER 1-LIKE"/>
    <property type="match status" value="1"/>
</dbReference>
<keyword evidence="2" id="KW-0472">Membrane</keyword>
<feature type="transmembrane region" description="Helical" evidence="2">
    <location>
        <begin position="25"/>
        <end position="44"/>
    </location>
</feature>
<proteinExistence type="predicted"/>
<dbReference type="InterPro" id="IPR026082">
    <property type="entry name" value="ABCA"/>
</dbReference>
<evidence type="ECO:0000256" key="2">
    <source>
        <dbReference type="SAM" id="Phobius"/>
    </source>
</evidence>
<evidence type="ECO:0008006" key="5">
    <source>
        <dbReference type="Google" id="ProtNLM"/>
    </source>
</evidence>
<comment type="caution">
    <text evidence="3">The sequence shown here is derived from an EMBL/GenBank/DDBJ whole genome shotgun (WGS) entry which is preliminary data.</text>
</comment>
<evidence type="ECO:0000313" key="4">
    <source>
        <dbReference type="Proteomes" id="UP001558613"/>
    </source>
</evidence>
<protein>
    <recommendedName>
        <fullName evidence="5">ATP-binding cassette sub-family A member 1</fullName>
    </recommendedName>
</protein>
<dbReference type="EMBL" id="JAYMGO010000007">
    <property type="protein sequence ID" value="KAL1270499.1"/>
    <property type="molecule type" value="Genomic_DNA"/>
</dbReference>
<organism evidence="3 4">
    <name type="scientific">Cirrhinus molitorella</name>
    <name type="common">mud carp</name>
    <dbReference type="NCBI Taxonomy" id="172907"/>
    <lineage>
        <taxon>Eukaryota</taxon>
        <taxon>Metazoa</taxon>
        <taxon>Chordata</taxon>
        <taxon>Craniata</taxon>
        <taxon>Vertebrata</taxon>
        <taxon>Euteleostomi</taxon>
        <taxon>Actinopterygii</taxon>
        <taxon>Neopterygii</taxon>
        <taxon>Teleostei</taxon>
        <taxon>Ostariophysi</taxon>
        <taxon>Cypriniformes</taxon>
        <taxon>Cyprinidae</taxon>
        <taxon>Labeoninae</taxon>
        <taxon>Labeonini</taxon>
        <taxon>Cirrhinus</taxon>
    </lineage>
</organism>
<keyword evidence="2" id="KW-1133">Transmembrane helix</keyword>
<accession>A0ABR3N0V5</accession>
<dbReference type="Proteomes" id="UP001558613">
    <property type="component" value="Unassembled WGS sequence"/>
</dbReference>
<sequence>MSLLTQLRLLLWKNFTLRKRQKVRLLVELIWPLFLFFILVAVRATNHPVYKSQCHYPNKPLPSAGVLPWLQGMFCNIQNPCVSFPTPGEAPGQVNNFENSTVTKVLVEVQTLLADPALFSSVKLISDDIGRWSSVLQNANPAAGQAIPLRSLLRTNETFSEYLTNSLSVPNTTAASVMRTRVRLGQLPALSADGDLRSVLCGPSVDRILEFNSTNEKQVFQNITCSLTANQLLQARQVFMQNLDNMKLLNALPLALGLNRLEVAVLMTQTSSHIAPLATGMSNFRFSELLSAADSLDFRSDPFGSLSQLMCGTDFNMTSRVAMRSASTESVQQNTTVDSTNTTSTNTSEFCKNLTETLESTSSLRLLWKTFQPFLQGKVLYAPDTNLTRSIVTEANRTFDALAKLGDLAEAWLANEDVTWDFFNNSTQINSLRVLLKNPVLAPVLDQQLEETGLSTALISNFLFNGPESERPAGMPAFDWRNVFNATSGAAQQLTQILSCFDLDKFEGVSTEALLVEQALNLLNQDRFWAGVVFSDLNPDDPRTPAHIRYKIRMDIEDTERTDKTKERSWYPSARANPFNDLHYVSGGFVYLQDMVDRGIIKVQTGVSQPLGVYAQQMPYPCYMDDAFTSSIGTMLPMFLVLAFISSASLIIKNLVLEKELRLKEVLRVVGIQNTSMWFCSFIENMVLLSIPCALISILVK</sequence>
<keyword evidence="2" id="KW-0812">Transmembrane</keyword>
<keyword evidence="4" id="KW-1185">Reference proteome</keyword>
<name>A0ABR3N0V5_9TELE</name>
<evidence type="ECO:0000313" key="3">
    <source>
        <dbReference type="EMBL" id="KAL1270499.1"/>
    </source>
</evidence>
<dbReference type="PANTHER" id="PTHR19229">
    <property type="entry name" value="ATP-BINDING CASSETTE TRANSPORTER SUBFAMILY A ABCA"/>
    <property type="match status" value="1"/>
</dbReference>
<feature type="region of interest" description="Disordered" evidence="1">
    <location>
        <begin position="326"/>
        <end position="346"/>
    </location>
</feature>
<evidence type="ECO:0000256" key="1">
    <source>
        <dbReference type="SAM" id="MobiDB-lite"/>
    </source>
</evidence>
<feature type="compositionally biased region" description="Low complexity" evidence="1">
    <location>
        <begin position="334"/>
        <end position="346"/>
    </location>
</feature>
<reference evidence="3 4" key="1">
    <citation type="submission" date="2023-09" db="EMBL/GenBank/DDBJ databases">
        <authorList>
            <person name="Wang M."/>
        </authorList>
    </citation>
    <scope>NUCLEOTIDE SEQUENCE [LARGE SCALE GENOMIC DNA]</scope>
    <source>
        <strain evidence="3">GT-2023</strain>
        <tissue evidence="3">Liver</tissue>
    </source>
</reference>